<keyword evidence="7" id="KW-0347">Helicase</keyword>
<dbReference type="eggNOG" id="COG1203">
    <property type="taxonomic scope" value="Bacteria"/>
</dbReference>
<dbReference type="NCBIfam" id="TIGR01596">
    <property type="entry name" value="cas3_HD"/>
    <property type="match status" value="1"/>
</dbReference>
<evidence type="ECO:0000256" key="2">
    <source>
        <dbReference type="ARBA" id="ARBA00009046"/>
    </source>
</evidence>
<keyword evidence="5" id="KW-0547">Nucleotide-binding</keyword>
<dbReference type="PROSITE" id="PS51192">
    <property type="entry name" value="HELICASE_ATP_BIND_1"/>
    <property type="match status" value="1"/>
</dbReference>
<dbReference type="PROSITE" id="PS51643">
    <property type="entry name" value="HD_CAS3"/>
    <property type="match status" value="1"/>
</dbReference>
<dbReference type="Pfam" id="PF18019">
    <property type="entry name" value="Cas3_HD"/>
    <property type="match status" value="1"/>
</dbReference>
<proteinExistence type="inferred from homology"/>
<comment type="similarity">
    <text evidence="1">In the N-terminal section; belongs to the CRISPR-associated nuclease Cas3-HD family.</text>
</comment>
<dbReference type="Pfam" id="PF22590">
    <property type="entry name" value="Cas3-like_C_2"/>
    <property type="match status" value="1"/>
</dbReference>
<dbReference type="AlphaFoldDB" id="S5THV8"/>
<dbReference type="InterPro" id="IPR027417">
    <property type="entry name" value="P-loop_NTPase"/>
</dbReference>
<name>S5THV8_9GAMM</name>
<keyword evidence="9" id="KW-0051">Antiviral defense</keyword>
<evidence type="ECO:0000313" key="12">
    <source>
        <dbReference type="EMBL" id="AGS40472.1"/>
    </source>
</evidence>
<dbReference type="SMART" id="SM00487">
    <property type="entry name" value="DEXDc"/>
    <property type="match status" value="1"/>
</dbReference>
<dbReference type="Proteomes" id="UP000015380">
    <property type="component" value="Chromosome"/>
</dbReference>
<evidence type="ECO:0000256" key="9">
    <source>
        <dbReference type="ARBA" id="ARBA00023118"/>
    </source>
</evidence>
<keyword evidence="13" id="KW-1185">Reference proteome</keyword>
<comment type="similarity">
    <text evidence="2">In the central section; belongs to the CRISPR-associated helicase Cas3 family.</text>
</comment>
<evidence type="ECO:0000256" key="3">
    <source>
        <dbReference type="ARBA" id="ARBA00022722"/>
    </source>
</evidence>
<dbReference type="NCBIfam" id="NF007248">
    <property type="entry name" value="PRK09694.1"/>
    <property type="match status" value="1"/>
</dbReference>
<evidence type="ECO:0000259" key="10">
    <source>
        <dbReference type="PROSITE" id="PS51192"/>
    </source>
</evidence>
<gene>
    <name evidence="12" type="ORF">CYCME_2158</name>
</gene>
<reference evidence="13" key="2">
    <citation type="journal article" date="2016" name="Environ. Microbiol. Rep.">
        <title>Analysis of defence systems and a conjugative IncP-1 plasmid in the marine polyaromatic hydrocarbons-degrading bacterium Cycloclasticus sp. 78-ME.</title>
        <authorList>
            <person name="Yakimov M.M."/>
            <person name="Crisafi F."/>
            <person name="Messina E."/>
            <person name="Smedile F."/>
            <person name="Lopatina A."/>
            <person name="Denaro R."/>
            <person name="Pieper D.H."/>
            <person name="Golyshin P.N."/>
            <person name="Giuliano L."/>
        </authorList>
    </citation>
    <scope>NUCLEOTIDE SEQUENCE [LARGE SCALE GENOMIC DNA]</scope>
    <source>
        <strain evidence="13">78-ME</strain>
    </source>
</reference>
<dbReference type="SUPFAM" id="SSF52540">
    <property type="entry name" value="P-loop containing nucleoside triphosphate hydrolases"/>
    <property type="match status" value="1"/>
</dbReference>
<keyword evidence="4" id="KW-0479">Metal-binding</keyword>
<dbReference type="KEGG" id="cza:CYCME_2158"/>
<dbReference type="RefSeq" id="WP_020933002.1">
    <property type="nucleotide sequence ID" value="NC_021917.1"/>
</dbReference>
<dbReference type="EMBL" id="CP005996">
    <property type="protein sequence ID" value="AGS40472.1"/>
    <property type="molecule type" value="Genomic_DNA"/>
</dbReference>
<dbReference type="InterPro" id="IPR054712">
    <property type="entry name" value="Cas3-like_dom"/>
</dbReference>
<dbReference type="NCBIfam" id="TIGR01587">
    <property type="entry name" value="cas3_core"/>
    <property type="match status" value="1"/>
</dbReference>
<dbReference type="GO" id="GO:0003723">
    <property type="term" value="F:RNA binding"/>
    <property type="evidence" value="ECO:0007669"/>
    <property type="project" value="TreeGrafter"/>
</dbReference>
<dbReference type="Gene3D" id="3.40.50.300">
    <property type="entry name" value="P-loop containing nucleotide triphosphate hydrolases"/>
    <property type="match status" value="2"/>
</dbReference>
<evidence type="ECO:0000256" key="6">
    <source>
        <dbReference type="ARBA" id="ARBA00022801"/>
    </source>
</evidence>
<protein>
    <submittedName>
        <fullName evidence="12">Type I-E CRISPR-associated protein Cas3</fullName>
    </submittedName>
</protein>
<dbReference type="InterPro" id="IPR006483">
    <property type="entry name" value="CRISPR-assoc_Cas3_HD"/>
</dbReference>
<reference evidence="12 13" key="1">
    <citation type="submission" date="2013-05" db="EMBL/GenBank/DDBJ databases">
        <title>Between feast and famine: a lifestyle of most important marine PAH-degrading bacterium Cycloclasticus sp. 7ME.</title>
        <authorList>
            <person name="Yakimov M.M."/>
            <person name="Messina E."/>
            <person name="Genovese M."/>
            <person name="Denaro R."/>
            <person name="Crisafi F."/>
            <person name="Russo D."/>
            <person name="Cappello S."/>
            <person name="Santisi S."/>
            <person name="Smedile F."/>
            <person name="Golyshina O.V."/>
            <person name="Tran H."/>
            <person name="Pieper D.H."/>
            <person name="Golyshin P.N."/>
            <person name="Giuliano L."/>
        </authorList>
    </citation>
    <scope>NUCLEOTIDE SEQUENCE [LARGE SCALE GENOMIC DNA]</scope>
    <source>
        <strain evidence="12 13">78-ME</strain>
    </source>
</reference>
<keyword evidence="8" id="KW-0067">ATP-binding</keyword>
<dbReference type="InterPro" id="IPR014001">
    <property type="entry name" value="Helicase_ATP-bd"/>
</dbReference>
<sequence>MRGQRALYYQYWGKAKVNDSGEVAYHLLPYHCLDVVAVADIWWQSSPSIRHSFKVSTRLPEEQARGWLMFFIALHDYGKFDFRFQCKAPEAWRQVNSELSSVNRLLSIDQVRNYYHGSAGLYWFYQDNNERFGQDDDDFCFDDNDEWESWLSWLAPVAGHHGVIPDDYEKGSEDYLLPRAVSEPLREQLKQARLQWLKCLADLFLSPAGLCLDHSPPLFDTTKNGQSAATMLAGFCSVCDWLGSSDFFNYDNQPCANLEKLKLWYQQRLLIAETALKAAGVIGEIKPYQNIDILLKKGNSPRQVQCLVNNLHQGQNLTLIEASTGSGKTEAALAYAWQLLALGQAESIVFALPTQATANAMLKRLEEAAPLLFAQEMNVVLAHGRAGYQQTFIDLKQACESKPAQGKEEAWVQCGLWLSQSRKRVFLGQIGVCTVDQVLVSVLPVKHKFVRGFGIGRSVLIIDEVHAYDSYMYGLLEAVLTQQRLAGGSAILLSATLPFHQKQQLARAWGNSLDDDNTAYPLITQCHANEAEYFDLNKSPEQQPTKLEIQLDLLKLPHLLPDHILLKRLLQAVVDGAQVCLVCNLVADAQAIYQTLLEQVQSAENLTADQILLFHSRFTFKDRQQKEQAVLNLFGAEPQPKEVRNKGHLLVATQVVEQSLDLDFDWLVTQLCPVDLLFQRMGRLHRHKRNRPNRYQSPCCTVLLPKSDDYELHELIYGNSRVLWRTQQLLQKAKNIVCFPKAYRDWIEPVYKIEEWQDEPETIIKSFEKFEQESEASRYNALRIVRDNPGLDDSDGNVMALTRDGEMSLSILPCYRNQQGYKCLLNEDVIETLEEAKYFETLNLNSVAVPASWGKYERLDKPDKEGVIWLEMEQIAIEHFLGVVGDYEFTYQPETGLSRREISEENV</sequence>
<dbReference type="InterPro" id="IPR011545">
    <property type="entry name" value="DEAD/DEAH_box_helicase_dom"/>
</dbReference>
<evidence type="ECO:0000259" key="11">
    <source>
        <dbReference type="PROSITE" id="PS51643"/>
    </source>
</evidence>
<dbReference type="GO" id="GO:0046872">
    <property type="term" value="F:metal ion binding"/>
    <property type="evidence" value="ECO:0007669"/>
    <property type="project" value="UniProtKB-KW"/>
</dbReference>
<feature type="domain" description="Helicase ATP-binding" evidence="10">
    <location>
        <begin position="309"/>
        <end position="498"/>
    </location>
</feature>
<feature type="domain" description="HD Cas3-type" evidence="11">
    <location>
        <begin position="21"/>
        <end position="242"/>
    </location>
</feature>
<keyword evidence="6" id="KW-0378">Hydrolase</keyword>
<evidence type="ECO:0000256" key="4">
    <source>
        <dbReference type="ARBA" id="ARBA00022723"/>
    </source>
</evidence>
<dbReference type="InterPro" id="IPR006474">
    <property type="entry name" value="Helicase_Cas3_CRISPR-ass_core"/>
</dbReference>
<evidence type="ECO:0000256" key="8">
    <source>
        <dbReference type="ARBA" id="ARBA00022840"/>
    </source>
</evidence>
<dbReference type="GO" id="GO:0003724">
    <property type="term" value="F:RNA helicase activity"/>
    <property type="evidence" value="ECO:0007669"/>
    <property type="project" value="TreeGrafter"/>
</dbReference>
<accession>S5THV8</accession>
<dbReference type="GO" id="GO:0004518">
    <property type="term" value="F:nuclease activity"/>
    <property type="evidence" value="ECO:0007669"/>
    <property type="project" value="UniProtKB-KW"/>
</dbReference>
<dbReference type="CDD" id="cd09641">
    <property type="entry name" value="Cas3''_I"/>
    <property type="match status" value="1"/>
</dbReference>
<dbReference type="GO" id="GO:0051607">
    <property type="term" value="P:defense response to virus"/>
    <property type="evidence" value="ECO:0007669"/>
    <property type="project" value="UniProtKB-KW"/>
</dbReference>
<dbReference type="Pfam" id="PF00270">
    <property type="entry name" value="DEAD"/>
    <property type="match status" value="1"/>
</dbReference>
<dbReference type="GO" id="GO:0005524">
    <property type="term" value="F:ATP binding"/>
    <property type="evidence" value="ECO:0007669"/>
    <property type="project" value="UniProtKB-KW"/>
</dbReference>
<evidence type="ECO:0000256" key="1">
    <source>
        <dbReference type="ARBA" id="ARBA00006847"/>
    </source>
</evidence>
<dbReference type="PANTHER" id="PTHR47963:SF9">
    <property type="entry name" value="CRISPR-ASSOCIATED ENDONUCLEASE_HELICASE CAS3"/>
    <property type="match status" value="1"/>
</dbReference>
<dbReference type="GO" id="GO:0016787">
    <property type="term" value="F:hydrolase activity"/>
    <property type="evidence" value="ECO:0007669"/>
    <property type="project" value="UniProtKB-KW"/>
</dbReference>
<dbReference type="HOGENOM" id="CLU_013924_2_0_6"/>
<dbReference type="PATRIC" id="fig|1198232.3.peg.2129"/>
<dbReference type="InterPro" id="IPR038257">
    <property type="entry name" value="CRISPR-assoc_Cas3_HD_sf"/>
</dbReference>
<evidence type="ECO:0000313" key="13">
    <source>
        <dbReference type="Proteomes" id="UP000015380"/>
    </source>
</evidence>
<evidence type="ECO:0000256" key="5">
    <source>
        <dbReference type="ARBA" id="ARBA00022741"/>
    </source>
</evidence>
<organism evidence="12 13">
    <name type="scientific">Cycloclasticus zancles 78-ME</name>
    <dbReference type="NCBI Taxonomy" id="1198232"/>
    <lineage>
        <taxon>Bacteria</taxon>
        <taxon>Pseudomonadati</taxon>
        <taxon>Pseudomonadota</taxon>
        <taxon>Gammaproteobacteria</taxon>
        <taxon>Thiotrichales</taxon>
        <taxon>Piscirickettsiaceae</taxon>
        <taxon>Cycloclasticus</taxon>
    </lineage>
</organism>
<dbReference type="Gene3D" id="1.10.3210.30">
    <property type="match status" value="1"/>
</dbReference>
<keyword evidence="3" id="KW-0540">Nuclease</keyword>
<dbReference type="PANTHER" id="PTHR47963">
    <property type="entry name" value="DEAD-BOX ATP-DEPENDENT RNA HELICASE 47, MITOCHONDRIAL"/>
    <property type="match status" value="1"/>
</dbReference>
<evidence type="ECO:0000256" key="7">
    <source>
        <dbReference type="ARBA" id="ARBA00022806"/>
    </source>
</evidence>
<dbReference type="InterPro" id="IPR050547">
    <property type="entry name" value="DEAD_box_RNA_helicases"/>
</dbReference>